<accession>Q11D16</accession>
<name>Q11D16_CHESB</name>
<dbReference type="eggNOG" id="ENOG502ZPI9">
    <property type="taxonomic scope" value="Bacteria"/>
</dbReference>
<sequence>MLPVNFNTSAVTSLNILKSMQNIDIRPDAAAKRPAAGPSPLGRNSLSPTTADAILRIKELVSSSTGAPNGALSLSELPATHADKLRGYGDSFVRLDEKGVDQATFEKMVFNLLQENHSDDPTFLAAVKNGNLTISRPSEVAGLGEGSVTYAAYSNGQYTGSVGFSHINKDFYLFQEGKGLTQIFGYHELVGSFYVTWPK</sequence>
<protein>
    <submittedName>
        <fullName evidence="1">Uncharacterized protein</fullName>
    </submittedName>
</protein>
<dbReference type="EMBL" id="CP000390">
    <property type="protein sequence ID" value="ABG64709.1"/>
    <property type="molecule type" value="Genomic_DNA"/>
</dbReference>
<dbReference type="HOGENOM" id="CLU_1370055_0_0_5"/>
<evidence type="ECO:0000313" key="1">
    <source>
        <dbReference type="EMBL" id="ABG64709.1"/>
    </source>
</evidence>
<dbReference type="AlphaFoldDB" id="Q11D16"/>
<proteinExistence type="predicted"/>
<organism evidence="1">
    <name type="scientific">Chelativorans sp. (strain BNC1)</name>
    <dbReference type="NCBI Taxonomy" id="266779"/>
    <lineage>
        <taxon>Bacteria</taxon>
        <taxon>Pseudomonadati</taxon>
        <taxon>Pseudomonadota</taxon>
        <taxon>Alphaproteobacteria</taxon>
        <taxon>Hyphomicrobiales</taxon>
        <taxon>Phyllobacteriaceae</taxon>
        <taxon>Chelativorans</taxon>
    </lineage>
</organism>
<dbReference type="KEGG" id="mes:Meso_3338"/>
<reference evidence="1" key="1">
    <citation type="submission" date="2006-06" db="EMBL/GenBank/DDBJ databases">
        <title>Complete sequence of chromosome of Chelativorans sp. BNC1.</title>
        <authorList>
            <consortium name="US DOE Joint Genome Institute"/>
            <person name="Copeland A."/>
            <person name="Lucas S."/>
            <person name="Lapidus A."/>
            <person name="Barry K."/>
            <person name="Detter J.C."/>
            <person name="Glavina del Rio T."/>
            <person name="Hammon N."/>
            <person name="Israni S."/>
            <person name="Dalin E."/>
            <person name="Tice H."/>
            <person name="Pitluck S."/>
            <person name="Chertkov O."/>
            <person name="Brettin T."/>
            <person name="Bruce D."/>
            <person name="Han C."/>
            <person name="Tapia R."/>
            <person name="Gilna P."/>
            <person name="Schmutz J."/>
            <person name="Larimer F."/>
            <person name="Land M."/>
            <person name="Hauser L."/>
            <person name="Kyrpides N."/>
            <person name="Mikhailova N."/>
            <person name="Richardson P."/>
        </authorList>
    </citation>
    <scope>NUCLEOTIDE SEQUENCE</scope>
    <source>
        <strain evidence="1">BNC1</strain>
    </source>
</reference>
<gene>
    <name evidence="1" type="ordered locus">Meso_3338</name>
</gene>